<organism evidence="2 3">
    <name type="scientific">Paraburkholderia nemoris</name>
    <dbReference type="NCBI Taxonomy" id="2793076"/>
    <lineage>
        <taxon>Bacteria</taxon>
        <taxon>Pseudomonadati</taxon>
        <taxon>Pseudomonadota</taxon>
        <taxon>Betaproteobacteria</taxon>
        <taxon>Burkholderiales</taxon>
        <taxon>Burkholderiaceae</taxon>
        <taxon>Paraburkholderia</taxon>
    </lineage>
</organism>
<reference evidence="2 3" key="1">
    <citation type="submission" date="2021-02" db="EMBL/GenBank/DDBJ databases">
        <authorList>
            <person name="Vanwijnsberghe S."/>
        </authorList>
    </citation>
    <scope>NUCLEOTIDE SEQUENCE [LARGE SCALE GENOMIC DNA]</scope>
    <source>
        <strain evidence="2 3">R-69776</strain>
    </source>
</reference>
<accession>A0ABM8QY87</accession>
<dbReference type="Proteomes" id="UP000673821">
    <property type="component" value="Unassembled WGS sequence"/>
</dbReference>
<keyword evidence="3" id="KW-1185">Reference proteome</keyword>
<gene>
    <name evidence="2" type="ORF">R69776_01607</name>
</gene>
<sequence>MHFFCTKCKIKTHGAAGLAESGDGATPALASSADRPSSTPSSGADGVVSNLWSATTSSGIELMHRIRKRQFDFSDLGVNDTATTGVWNVVLFNR</sequence>
<proteinExistence type="predicted"/>
<protein>
    <submittedName>
        <fullName evidence="2">Uncharacterized protein</fullName>
    </submittedName>
</protein>
<feature type="compositionally biased region" description="Low complexity" evidence="1">
    <location>
        <begin position="30"/>
        <end position="42"/>
    </location>
</feature>
<evidence type="ECO:0000313" key="3">
    <source>
        <dbReference type="Proteomes" id="UP000673821"/>
    </source>
</evidence>
<evidence type="ECO:0000313" key="2">
    <source>
        <dbReference type="EMBL" id="CAE6722738.1"/>
    </source>
</evidence>
<name>A0ABM8QY87_9BURK</name>
<dbReference type="EMBL" id="CAJNBH010000004">
    <property type="protein sequence ID" value="CAE6722738.1"/>
    <property type="molecule type" value="Genomic_DNA"/>
</dbReference>
<evidence type="ECO:0000256" key="1">
    <source>
        <dbReference type="SAM" id="MobiDB-lite"/>
    </source>
</evidence>
<comment type="caution">
    <text evidence="2">The sequence shown here is derived from an EMBL/GenBank/DDBJ whole genome shotgun (WGS) entry which is preliminary data.</text>
</comment>
<feature type="region of interest" description="Disordered" evidence="1">
    <location>
        <begin position="16"/>
        <end position="47"/>
    </location>
</feature>